<feature type="transmembrane region" description="Helical" evidence="1">
    <location>
        <begin position="47"/>
        <end position="63"/>
    </location>
</feature>
<keyword evidence="1" id="KW-0812">Transmembrane</keyword>
<reference evidence="2 3" key="1">
    <citation type="submission" date="2020-07" db="EMBL/GenBank/DDBJ databases">
        <title>Sequencing the genomes of 1000 actinobacteria strains.</title>
        <authorList>
            <person name="Klenk H.-P."/>
        </authorList>
    </citation>
    <scope>NUCLEOTIDE SEQUENCE [LARGE SCALE GENOMIC DNA]</scope>
    <source>
        <strain evidence="2 3">DSM 24552</strain>
    </source>
</reference>
<proteinExistence type="predicted"/>
<protein>
    <submittedName>
        <fullName evidence="2">Uncharacterized protein</fullName>
    </submittedName>
</protein>
<organism evidence="2 3">
    <name type="scientific">Nocardioides perillae</name>
    <dbReference type="NCBI Taxonomy" id="1119534"/>
    <lineage>
        <taxon>Bacteria</taxon>
        <taxon>Bacillati</taxon>
        <taxon>Actinomycetota</taxon>
        <taxon>Actinomycetes</taxon>
        <taxon>Propionibacteriales</taxon>
        <taxon>Nocardioidaceae</taxon>
        <taxon>Nocardioides</taxon>
    </lineage>
</organism>
<dbReference type="Proteomes" id="UP000544110">
    <property type="component" value="Unassembled WGS sequence"/>
</dbReference>
<evidence type="ECO:0000256" key="1">
    <source>
        <dbReference type="SAM" id="Phobius"/>
    </source>
</evidence>
<dbReference type="RefSeq" id="WP_179517340.1">
    <property type="nucleotide sequence ID" value="NZ_JACCAC010000001.1"/>
</dbReference>
<sequence>MTGRRRLALLGAVLAAVLAVVWTVVVPDEAVGADGVRAVALRWGHPVSWAALSVLGLLVAADAPGWSRRLAGGVALTAYAGFVAALVL</sequence>
<feature type="transmembrane region" description="Helical" evidence="1">
    <location>
        <begin position="70"/>
        <end position="87"/>
    </location>
</feature>
<dbReference type="EMBL" id="JACCAC010000001">
    <property type="protein sequence ID" value="NYG54778.1"/>
    <property type="molecule type" value="Genomic_DNA"/>
</dbReference>
<name>A0A7Y9UJZ1_9ACTN</name>
<accession>A0A7Y9UJZ1</accession>
<keyword evidence="1" id="KW-0472">Membrane</keyword>
<dbReference type="AlphaFoldDB" id="A0A7Y9UJZ1"/>
<keyword evidence="1" id="KW-1133">Transmembrane helix</keyword>
<keyword evidence="3" id="KW-1185">Reference proteome</keyword>
<gene>
    <name evidence="2" type="ORF">BJ989_001082</name>
</gene>
<evidence type="ECO:0000313" key="2">
    <source>
        <dbReference type="EMBL" id="NYG54778.1"/>
    </source>
</evidence>
<evidence type="ECO:0000313" key="3">
    <source>
        <dbReference type="Proteomes" id="UP000544110"/>
    </source>
</evidence>
<comment type="caution">
    <text evidence="2">The sequence shown here is derived from an EMBL/GenBank/DDBJ whole genome shotgun (WGS) entry which is preliminary data.</text>
</comment>